<dbReference type="GO" id="GO:0006508">
    <property type="term" value="P:proteolysis"/>
    <property type="evidence" value="ECO:0007669"/>
    <property type="project" value="UniProtKB-KW"/>
</dbReference>
<dbReference type="PANTHER" id="PTHR11733">
    <property type="entry name" value="ZINC METALLOPROTEASE FAMILY M13 NEPRILYSIN-RELATED"/>
    <property type="match status" value="1"/>
</dbReference>
<keyword evidence="14" id="KW-1185">Reference proteome</keyword>
<feature type="domain" description="Peptidase M13 N-terminal" evidence="12">
    <location>
        <begin position="160"/>
        <end position="499"/>
    </location>
</feature>
<evidence type="ECO:0000256" key="2">
    <source>
        <dbReference type="ARBA" id="ARBA00004401"/>
    </source>
</evidence>
<dbReference type="PANTHER" id="PTHR11733:SF222">
    <property type="entry name" value="IP12942P"/>
    <property type="match status" value="1"/>
</dbReference>
<dbReference type="GO" id="GO:0046872">
    <property type="term" value="F:metal ion binding"/>
    <property type="evidence" value="ECO:0007669"/>
    <property type="project" value="UniProtKB-KW"/>
</dbReference>
<evidence type="ECO:0000256" key="3">
    <source>
        <dbReference type="ARBA" id="ARBA00007357"/>
    </source>
</evidence>
<evidence type="ECO:0000313" key="13">
    <source>
        <dbReference type="EMBL" id="CAG7831848.1"/>
    </source>
</evidence>
<keyword evidence="8" id="KW-0482">Metalloprotease</keyword>
<dbReference type="Pfam" id="PF05649">
    <property type="entry name" value="Peptidase_M13_N"/>
    <property type="match status" value="1"/>
</dbReference>
<proteinExistence type="inferred from homology"/>
<evidence type="ECO:0000313" key="14">
    <source>
        <dbReference type="Proteomes" id="UP000708208"/>
    </source>
</evidence>
<evidence type="ECO:0000256" key="4">
    <source>
        <dbReference type="ARBA" id="ARBA00022670"/>
    </source>
</evidence>
<evidence type="ECO:0000256" key="9">
    <source>
        <dbReference type="SAM" id="MobiDB-lite"/>
    </source>
</evidence>
<keyword evidence="4" id="KW-0645">Protease</keyword>
<name>A0A8J2LHF0_9HEXA</name>
<evidence type="ECO:0000259" key="12">
    <source>
        <dbReference type="Pfam" id="PF05649"/>
    </source>
</evidence>
<keyword evidence="6" id="KW-0378">Hydrolase</keyword>
<dbReference type="GO" id="GO:0005886">
    <property type="term" value="C:plasma membrane"/>
    <property type="evidence" value="ECO:0007669"/>
    <property type="project" value="UniProtKB-SubCell"/>
</dbReference>
<protein>
    <submittedName>
        <fullName evidence="13">Uncharacterized protein</fullName>
    </submittedName>
</protein>
<dbReference type="Pfam" id="PF01431">
    <property type="entry name" value="Peptidase_M13"/>
    <property type="match status" value="1"/>
</dbReference>
<comment type="similarity">
    <text evidence="3">Belongs to the peptidase M13 family.</text>
</comment>
<feature type="transmembrane region" description="Helical" evidence="10">
    <location>
        <begin position="104"/>
        <end position="124"/>
    </location>
</feature>
<dbReference type="GO" id="GO:0004222">
    <property type="term" value="F:metalloendopeptidase activity"/>
    <property type="evidence" value="ECO:0007669"/>
    <property type="project" value="InterPro"/>
</dbReference>
<dbReference type="AlphaFoldDB" id="A0A8J2LHF0"/>
<dbReference type="EMBL" id="CAJVCH010562330">
    <property type="protein sequence ID" value="CAG7831848.1"/>
    <property type="molecule type" value="Genomic_DNA"/>
</dbReference>
<evidence type="ECO:0000256" key="6">
    <source>
        <dbReference type="ARBA" id="ARBA00022801"/>
    </source>
</evidence>
<dbReference type="OrthoDB" id="6479830at2759"/>
<reference evidence="13" key="1">
    <citation type="submission" date="2021-06" db="EMBL/GenBank/DDBJ databases">
        <authorList>
            <person name="Hodson N. C."/>
            <person name="Mongue J. A."/>
            <person name="Jaron S. K."/>
        </authorList>
    </citation>
    <scope>NUCLEOTIDE SEQUENCE</scope>
</reference>
<keyword evidence="7" id="KW-0862">Zinc</keyword>
<feature type="compositionally biased region" description="Low complexity" evidence="9">
    <location>
        <begin position="24"/>
        <end position="33"/>
    </location>
</feature>
<keyword evidence="10" id="KW-1133">Transmembrane helix</keyword>
<accession>A0A8J2LHF0</accession>
<keyword evidence="10" id="KW-0472">Membrane</keyword>
<dbReference type="InterPro" id="IPR018497">
    <property type="entry name" value="Peptidase_M13_C"/>
</dbReference>
<evidence type="ECO:0000256" key="7">
    <source>
        <dbReference type="ARBA" id="ARBA00022833"/>
    </source>
</evidence>
<organism evidence="13 14">
    <name type="scientific">Allacma fusca</name>
    <dbReference type="NCBI Taxonomy" id="39272"/>
    <lineage>
        <taxon>Eukaryota</taxon>
        <taxon>Metazoa</taxon>
        <taxon>Ecdysozoa</taxon>
        <taxon>Arthropoda</taxon>
        <taxon>Hexapoda</taxon>
        <taxon>Collembola</taxon>
        <taxon>Symphypleona</taxon>
        <taxon>Sminthuridae</taxon>
        <taxon>Allacma</taxon>
    </lineage>
</organism>
<dbReference type="InterPro" id="IPR008753">
    <property type="entry name" value="Peptidase_M13_N"/>
</dbReference>
<feature type="region of interest" description="Disordered" evidence="9">
    <location>
        <begin position="1"/>
        <end position="40"/>
    </location>
</feature>
<evidence type="ECO:0000259" key="11">
    <source>
        <dbReference type="Pfam" id="PF01431"/>
    </source>
</evidence>
<keyword evidence="5" id="KW-0479">Metal-binding</keyword>
<comment type="cofactor">
    <cofactor evidence="1">
        <name>Zn(2+)</name>
        <dbReference type="ChEBI" id="CHEBI:29105"/>
    </cofactor>
</comment>
<gene>
    <name evidence="13" type="ORF">AFUS01_LOCUS41572</name>
</gene>
<comment type="caution">
    <text evidence="13">The sequence shown here is derived from an EMBL/GenBank/DDBJ whole genome shotgun (WGS) entry which is preliminary data.</text>
</comment>
<keyword evidence="10" id="KW-0812">Transmembrane</keyword>
<evidence type="ECO:0000256" key="1">
    <source>
        <dbReference type="ARBA" id="ARBA00001947"/>
    </source>
</evidence>
<dbReference type="PROSITE" id="PS51885">
    <property type="entry name" value="NEPRILYSIN"/>
    <property type="match status" value="1"/>
</dbReference>
<sequence>METFSHGFERKNKANISAPEAKSNSEFSSQSSSSDEEFNSLTNQIRRRLSALAYKVQLRKDTFRDDESAQEIISIIEKRLKAKKEKEEKEDIEDKIPTRSQKGFLAVILALALLTIAHFTAALYCFTHPDPLEHPNTCLTGNCQRFSDSFKTAMDTDVNPCDDFYLHVCGQFIKDNPAISPMENVKPSFVDGIPYEYDGNHKLGMLLRPVKLYPANQVLPFYKSCIHQKRRDEDGYKPLVEFLAQIGLLEPRRNSTDIPNISRLIASTYKCTGRTFFIDVFETIHNYVAVGISKPPVEFKGVNSTIYADTMRKALKLMQKELRIRDDNELDIIVYVVMRFEAELYTLQSKSDNSASNNVPNIFGFPDNMDQYVRKPKRSSSWFQVPTGRFSWADFIDELFVKDSKDKEKPDFLFNYLYSILSQRDRINILFLEEFLTRTPFYTICRYFQWAIIKELNYDLTTELRGLMRKILPSKGLTDTERCFRSLFANLNVLAAERFIMDMEDFNDVDKKMSDVLNVIMTGLVNVTTKMPQEFHEWMLEKFSSFKVTDSLVRGVSKYISKFYTGLNISEKHYFRNVIQARKIKARNEINRIRKIPPFQDWPLGAFSLNEITMTSIQDENIHQKFLHVPFGGLYEPFVGNDLPILDFGGFGYWIVSFYMMYNTVADMLRYFASERAVHEPKAAVRGEKLMEMVFLPRLECIQEAYSTIELSELPGQKLNDRSHYISLQMFADALAVEVLTKVHALNEKNTDVFPKHQLLPQFEHYSHDKLLFHTIARQSCTSSAESILRYQMNNGPIPYHLRINGAFRLSPIFAKAWNCPENSFMNPISKCEFFGAYKPPATDWLRKAPPGLKHRRENADAQLISLEEILLED</sequence>
<comment type="subcellular location">
    <subcellularLocation>
        <location evidence="2">Cell membrane</location>
        <topology evidence="2">Single-pass type II membrane protein</topology>
    </subcellularLocation>
</comment>
<dbReference type="Proteomes" id="UP000708208">
    <property type="component" value="Unassembled WGS sequence"/>
</dbReference>
<feature type="domain" description="Peptidase M13 C-terminal" evidence="11">
    <location>
        <begin position="698"/>
        <end position="833"/>
    </location>
</feature>
<evidence type="ECO:0000256" key="10">
    <source>
        <dbReference type="SAM" id="Phobius"/>
    </source>
</evidence>
<dbReference type="InterPro" id="IPR000718">
    <property type="entry name" value="Peptidase_M13"/>
</dbReference>
<evidence type="ECO:0000256" key="8">
    <source>
        <dbReference type="ARBA" id="ARBA00023049"/>
    </source>
</evidence>
<evidence type="ECO:0000256" key="5">
    <source>
        <dbReference type="ARBA" id="ARBA00022723"/>
    </source>
</evidence>